<dbReference type="RefSeq" id="WP_378304218.1">
    <property type="nucleotide sequence ID" value="NZ_JBHTJA010000084.1"/>
</dbReference>
<comment type="caution">
    <text evidence="1">The sequence shown here is derived from an EMBL/GenBank/DDBJ whole genome shotgun (WGS) entry which is preliminary data.</text>
</comment>
<keyword evidence="2" id="KW-1185">Reference proteome</keyword>
<organism evidence="1 2">
    <name type="scientific">Actinomadura sediminis</name>
    <dbReference type="NCBI Taxonomy" id="1038904"/>
    <lineage>
        <taxon>Bacteria</taxon>
        <taxon>Bacillati</taxon>
        <taxon>Actinomycetota</taxon>
        <taxon>Actinomycetes</taxon>
        <taxon>Streptosporangiales</taxon>
        <taxon>Thermomonosporaceae</taxon>
        <taxon>Actinomadura</taxon>
    </lineage>
</organism>
<sequence length="176" mass="19324">MSESYLLILGDREPIAWVLSERRTAFPATARAEVDRLAEGDELLVYATRGAFRNPTRDRGRVIARAVVTSPVTVLDEPVTFGERTFPRGCDLRIDRLAPWGGGVELRPLVERLAAFPDARSWSVRLRRPLLHLPEDDAALLRNALEPAAGPVERHLPAYRAKAGVRGGALPAGSGR</sequence>
<dbReference type="Proteomes" id="UP001596972">
    <property type="component" value="Unassembled WGS sequence"/>
</dbReference>
<reference evidence="2" key="1">
    <citation type="journal article" date="2019" name="Int. J. Syst. Evol. Microbiol.">
        <title>The Global Catalogue of Microorganisms (GCM) 10K type strain sequencing project: providing services to taxonomists for standard genome sequencing and annotation.</title>
        <authorList>
            <consortium name="The Broad Institute Genomics Platform"/>
            <consortium name="The Broad Institute Genome Sequencing Center for Infectious Disease"/>
            <person name="Wu L."/>
            <person name="Ma J."/>
        </authorList>
    </citation>
    <scope>NUCLEOTIDE SEQUENCE [LARGE SCALE GENOMIC DNA]</scope>
    <source>
        <strain evidence="2">JCM 31202</strain>
    </source>
</reference>
<evidence type="ECO:0000313" key="1">
    <source>
        <dbReference type="EMBL" id="MFD0904397.1"/>
    </source>
</evidence>
<dbReference type="EMBL" id="JBHTJA010000084">
    <property type="protein sequence ID" value="MFD0904397.1"/>
    <property type="molecule type" value="Genomic_DNA"/>
</dbReference>
<gene>
    <name evidence="1" type="ORF">ACFQ11_28710</name>
</gene>
<name>A0ABW3EYF7_9ACTN</name>
<evidence type="ECO:0008006" key="3">
    <source>
        <dbReference type="Google" id="ProtNLM"/>
    </source>
</evidence>
<proteinExistence type="predicted"/>
<evidence type="ECO:0000313" key="2">
    <source>
        <dbReference type="Proteomes" id="UP001596972"/>
    </source>
</evidence>
<protein>
    <recommendedName>
        <fullName evidence="3">EVE domain-containing protein</fullName>
    </recommendedName>
</protein>
<accession>A0ABW3EYF7</accession>
<dbReference type="Gene3D" id="3.10.590.10">
    <property type="entry name" value="ph1033 like domains"/>
    <property type="match status" value="1"/>
</dbReference>
<dbReference type="SUPFAM" id="SSF88697">
    <property type="entry name" value="PUA domain-like"/>
    <property type="match status" value="1"/>
</dbReference>
<dbReference type="InterPro" id="IPR015947">
    <property type="entry name" value="PUA-like_sf"/>
</dbReference>